<keyword evidence="6" id="KW-1185">Reference proteome</keyword>
<dbReference type="GO" id="GO:1990904">
    <property type="term" value="C:ribonucleoprotein complex"/>
    <property type="evidence" value="ECO:0007669"/>
    <property type="project" value="UniProtKB-KW"/>
</dbReference>
<dbReference type="OrthoDB" id="274752at2759"/>
<sequence length="117" mass="12710">MAKTITVCSDRTLEHPKYLKPVTRTTKYLVHDEKEEARIGDKVTIIHGKPFSKRKHFRLQDILPSHSRSGLSNASAPSSSTPPSSAHQTETSAQDSLSTIVPSLGDTGKTAEVSGQI</sequence>
<dbReference type="GO" id="GO:0003735">
    <property type="term" value="F:structural constituent of ribosome"/>
    <property type="evidence" value="ECO:0007669"/>
    <property type="project" value="InterPro"/>
</dbReference>
<dbReference type="PRINTS" id="PR00973">
    <property type="entry name" value="RIBOSOMALS17"/>
</dbReference>
<evidence type="ECO:0000256" key="1">
    <source>
        <dbReference type="ARBA" id="ARBA00010254"/>
    </source>
</evidence>
<feature type="compositionally biased region" description="Polar residues" evidence="4">
    <location>
        <begin position="87"/>
        <end position="101"/>
    </location>
</feature>
<evidence type="ECO:0000256" key="2">
    <source>
        <dbReference type="ARBA" id="ARBA00022980"/>
    </source>
</evidence>
<dbReference type="STRING" id="5217.A0A4Q1BDD3"/>
<accession>A0A4Q1BDD3</accession>
<reference evidence="5 6" key="1">
    <citation type="submission" date="2016-06" db="EMBL/GenBank/DDBJ databases">
        <title>Evolution of pathogenesis and genome organization in the Tremellales.</title>
        <authorList>
            <person name="Cuomo C."/>
            <person name="Litvintseva A."/>
            <person name="Heitman J."/>
            <person name="Chen Y."/>
            <person name="Sun S."/>
            <person name="Springer D."/>
            <person name="Dromer F."/>
            <person name="Young S."/>
            <person name="Zeng Q."/>
            <person name="Chapman S."/>
            <person name="Gujja S."/>
            <person name="Saif S."/>
            <person name="Birren B."/>
        </authorList>
    </citation>
    <scope>NUCLEOTIDE SEQUENCE [LARGE SCALE GENOMIC DNA]</scope>
    <source>
        <strain evidence="5 6">ATCC 28783</strain>
    </source>
</reference>
<dbReference type="CDD" id="cd00364">
    <property type="entry name" value="Ribosomal_uS17"/>
    <property type="match status" value="1"/>
</dbReference>
<name>A0A4Q1BDD3_TREME</name>
<gene>
    <name evidence="5" type="ORF">M231_06551</name>
</gene>
<comment type="caution">
    <text evidence="5">The sequence shown here is derived from an EMBL/GenBank/DDBJ whole genome shotgun (WGS) entry which is preliminary data.</text>
</comment>
<dbReference type="PANTHER" id="PTHR10744:SF1">
    <property type="entry name" value="SMALL RIBOSOMAL SUBUNIT PROTEIN US17M"/>
    <property type="match status" value="1"/>
</dbReference>
<comment type="similarity">
    <text evidence="1">Belongs to the universal ribosomal protein uS17 family.</text>
</comment>
<protein>
    <recommendedName>
        <fullName evidence="7">30S small subunit ribosomal protein S17</fullName>
    </recommendedName>
</protein>
<dbReference type="GO" id="GO:0006412">
    <property type="term" value="P:translation"/>
    <property type="evidence" value="ECO:0007669"/>
    <property type="project" value="InterPro"/>
</dbReference>
<evidence type="ECO:0000313" key="5">
    <source>
        <dbReference type="EMBL" id="RXK36207.1"/>
    </source>
</evidence>
<feature type="compositionally biased region" description="Low complexity" evidence="4">
    <location>
        <begin position="67"/>
        <end position="86"/>
    </location>
</feature>
<dbReference type="PANTHER" id="PTHR10744">
    <property type="entry name" value="40S RIBOSOMAL PROTEIN S11 FAMILY MEMBER"/>
    <property type="match status" value="1"/>
</dbReference>
<dbReference type="GO" id="GO:0005840">
    <property type="term" value="C:ribosome"/>
    <property type="evidence" value="ECO:0007669"/>
    <property type="project" value="UniProtKB-KW"/>
</dbReference>
<keyword evidence="2" id="KW-0689">Ribosomal protein</keyword>
<dbReference type="SUPFAM" id="SSF50249">
    <property type="entry name" value="Nucleic acid-binding proteins"/>
    <property type="match status" value="1"/>
</dbReference>
<evidence type="ECO:0000256" key="4">
    <source>
        <dbReference type="SAM" id="MobiDB-lite"/>
    </source>
</evidence>
<evidence type="ECO:0008006" key="7">
    <source>
        <dbReference type="Google" id="ProtNLM"/>
    </source>
</evidence>
<feature type="region of interest" description="Disordered" evidence="4">
    <location>
        <begin position="63"/>
        <end position="117"/>
    </location>
</feature>
<dbReference type="GO" id="GO:0005739">
    <property type="term" value="C:mitochondrion"/>
    <property type="evidence" value="ECO:0007669"/>
    <property type="project" value="TreeGrafter"/>
</dbReference>
<keyword evidence="3" id="KW-0687">Ribonucleoprotein</keyword>
<dbReference type="Gene3D" id="2.40.50.140">
    <property type="entry name" value="Nucleic acid-binding proteins"/>
    <property type="match status" value="1"/>
</dbReference>
<dbReference type="AlphaFoldDB" id="A0A4Q1BDD3"/>
<dbReference type="EMBL" id="SDIL01000105">
    <property type="protein sequence ID" value="RXK36207.1"/>
    <property type="molecule type" value="Genomic_DNA"/>
</dbReference>
<dbReference type="InterPro" id="IPR012340">
    <property type="entry name" value="NA-bd_OB-fold"/>
</dbReference>
<proteinExistence type="inferred from homology"/>
<dbReference type="Proteomes" id="UP000289152">
    <property type="component" value="Unassembled WGS sequence"/>
</dbReference>
<dbReference type="VEuPathDB" id="FungiDB:TREMEDRAFT_55994"/>
<evidence type="ECO:0000256" key="3">
    <source>
        <dbReference type="ARBA" id="ARBA00023274"/>
    </source>
</evidence>
<organism evidence="5 6">
    <name type="scientific">Tremella mesenterica</name>
    <name type="common">Jelly fungus</name>
    <dbReference type="NCBI Taxonomy" id="5217"/>
    <lineage>
        <taxon>Eukaryota</taxon>
        <taxon>Fungi</taxon>
        <taxon>Dikarya</taxon>
        <taxon>Basidiomycota</taxon>
        <taxon>Agaricomycotina</taxon>
        <taxon>Tremellomycetes</taxon>
        <taxon>Tremellales</taxon>
        <taxon>Tremellaceae</taxon>
        <taxon>Tremella</taxon>
    </lineage>
</organism>
<dbReference type="Pfam" id="PF00366">
    <property type="entry name" value="Ribosomal_S17"/>
    <property type="match status" value="1"/>
</dbReference>
<evidence type="ECO:0000313" key="6">
    <source>
        <dbReference type="Proteomes" id="UP000289152"/>
    </source>
</evidence>
<dbReference type="InParanoid" id="A0A4Q1BDD3"/>
<dbReference type="InterPro" id="IPR000266">
    <property type="entry name" value="Ribosomal_uS17"/>
</dbReference>